<dbReference type="AlphaFoldDB" id="Q7VJX8"/>
<proteinExistence type="predicted"/>
<dbReference type="STRING" id="235279.HH_0114"/>
<dbReference type="EMBL" id="AE017125">
    <property type="protein sequence ID" value="AAP76711.1"/>
    <property type="molecule type" value="Genomic_DNA"/>
</dbReference>
<protein>
    <submittedName>
        <fullName evidence="1">Uncharacterized protein</fullName>
    </submittedName>
</protein>
<reference evidence="1 2" key="1">
    <citation type="journal article" date="2003" name="Proc. Natl. Acad. Sci. U.S.A.">
        <title>The complete genome sequence of the carcinogenic bacterium Helicobacter hepaticus.</title>
        <authorList>
            <person name="Suerbaum S."/>
            <person name="Josenhans C."/>
            <person name="Sterzenbach T."/>
            <person name="Drescher B."/>
            <person name="Brandt P."/>
            <person name="Bell M."/>
            <person name="Droege M."/>
            <person name="Fartmann B."/>
            <person name="Fischer H.-P."/>
            <person name="Ge Z."/>
            <person name="Hoerster A."/>
            <person name="Holland R."/>
            <person name="Klein K."/>
            <person name="Koenig J."/>
            <person name="Macko L."/>
            <person name="Mendz G.L."/>
            <person name="Nyakatura G."/>
            <person name="Schauer D.B."/>
            <person name="Shen Z."/>
            <person name="Weber J."/>
            <person name="Frosch M."/>
            <person name="Fox J.G."/>
        </authorList>
    </citation>
    <scope>NUCLEOTIDE SEQUENCE [LARGE SCALE GENOMIC DNA]</scope>
    <source>
        <strain evidence="2">ATCC 51449 / 3B1</strain>
    </source>
</reference>
<dbReference type="KEGG" id="hhe:HH_0114"/>
<evidence type="ECO:0000313" key="2">
    <source>
        <dbReference type="Proteomes" id="UP000002495"/>
    </source>
</evidence>
<organism evidence="1 2">
    <name type="scientific">Helicobacter hepaticus (strain ATCC 51449 / 3B1)</name>
    <dbReference type="NCBI Taxonomy" id="235279"/>
    <lineage>
        <taxon>Bacteria</taxon>
        <taxon>Pseudomonadati</taxon>
        <taxon>Campylobacterota</taxon>
        <taxon>Epsilonproteobacteria</taxon>
        <taxon>Campylobacterales</taxon>
        <taxon>Helicobacteraceae</taxon>
        <taxon>Helicobacter</taxon>
    </lineage>
</organism>
<evidence type="ECO:0000313" key="1">
    <source>
        <dbReference type="EMBL" id="AAP76711.1"/>
    </source>
</evidence>
<keyword evidence="2" id="KW-1185">Reference proteome</keyword>
<gene>
    <name evidence="1" type="ordered locus">HH_0114</name>
</gene>
<dbReference type="Proteomes" id="UP000002495">
    <property type="component" value="Chromosome"/>
</dbReference>
<accession>Q7VJX8</accession>
<name>Q7VJX8_HELHP</name>
<dbReference type="HOGENOM" id="CLU_3008047_0_0_7"/>
<sequence length="56" mass="6872">MDNTDKPQRLKVKDTFDKTLQPVSRHSELSTYFILHNDLFDVKREYYEFFLHYTSL</sequence>